<evidence type="ECO:0000313" key="3">
    <source>
        <dbReference type="EMBL" id="MBK3496351.1"/>
    </source>
</evidence>
<proteinExistence type="predicted"/>
<dbReference type="GO" id="GO:0016787">
    <property type="term" value="F:hydrolase activity"/>
    <property type="evidence" value="ECO:0007669"/>
    <property type="project" value="UniProtKB-KW"/>
</dbReference>
<dbReference type="SUPFAM" id="SSF53474">
    <property type="entry name" value="alpha/beta-Hydrolases"/>
    <property type="match status" value="1"/>
</dbReference>
<organism evidence="3 4">
    <name type="scientific">Viridibacillus soli</name>
    <dbReference type="NCBI Taxonomy" id="2798301"/>
    <lineage>
        <taxon>Bacteria</taxon>
        <taxon>Bacillati</taxon>
        <taxon>Bacillota</taxon>
        <taxon>Bacilli</taxon>
        <taxon>Bacillales</taxon>
        <taxon>Caryophanaceae</taxon>
        <taxon>Viridibacillus</taxon>
    </lineage>
</organism>
<dbReference type="EMBL" id="JAEOAH010000028">
    <property type="protein sequence ID" value="MBK3496351.1"/>
    <property type="molecule type" value="Genomic_DNA"/>
</dbReference>
<dbReference type="Pfam" id="PF00561">
    <property type="entry name" value="Abhydrolase_1"/>
    <property type="match status" value="1"/>
</dbReference>
<reference evidence="3 4" key="1">
    <citation type="submission" date="2020-12" db="EMBL/GenBank/DDBJ databases">
        <title>YIM B01967 draft genome.</title>
        <authorList>
            <person name="Yan X."/>
        </authorList>
    </citation>
    <scope>NUCLEOTIDE SEQUENCE [LARGE SCALE GENOMIC DNA]</scope>
    <source>
        <strain evidence="3 4">YIM B01967</strain>
    </source>
</reference>
<dbReference type="Gene3D" id="3.40.50.1820">
    <property type="entry name" value="alpha/beta hydrolase"/>
    <property type="match status" value="1"/>
</dbReference>
<comment type="caution">
    <text evidence="3">The sequence shown here is derived from an EMBL/GenBank/DDBJ whole genome shotgun (WGS) entry which is preliminary data.</text>
</comment>
<keyword evidence="1 3" id="KW-0378">Hydrolase</keyword>
<dbReference type="PANTHER" id="PTHR43798">
    <property type="entry name" value="MONOACYLGLYCEROL LIPASE"/>
    <property type="match status" value="1"/>
</dbReference>
<dbReference type="PRINTS" id="PR00111">
    <property type="entry name" value="ABHYDROLASE"/>
</dbReference>
<dbReference type="PANTHER" id="PTHR43798:SF31">
    <property type="entry name" value="AB HYDROLASE SUPERFAMILY PROTEIN YCLE"/>
    <property type="match status" value="1"/>
</dbReference>
<protein>
    <submittedName>
        <fullName evidence="3">Alpha/beta hydrolase</fullName>
    </submittedName>
</protein>
<accession>A0ABS1HAA2</accession>
<keyword evidence="4" id="KW-1185">Reference proteome</keyword>
<evidence type="ECO:0000256" key="1">
    <source>
        <dbReference type="ARBA" id="ARBA00022801"/>
    </source>
</evidence>
<dbReference type="Gene3D" id="6.10.140.700">
    <property type="match status" value="1"/>
</dbReference>
<sequence>MSQWTREMVETPRGNFEVFTKGKGEPICVTHHYSEFNETGDYFAETFTNDNKVFLVNLKGAGNSDDSRSVHELSMIDAVLDLEEIRKASGFSSWTFAGHSTGGMIGILYGIHFSSSLKSLILVGTAAREYSSSSSKCIYNVGHLKYKRMQELIELLKLPSLSGDERKRLSKERAQLSLLKPEYYDLYFSKNIFKKMSTDRMNFFSREQLIFDVTRQLSAVRTKTVILCGRHDVQCPVDFSIEMNELIPDATLHIFEQSNHYPFLEEEFEFKRVIKSVLT</sequence>
<dbReference type="Proteomes" id="UP000618943">
    <property type="component" value="Unassembled WGS sequence"/>
</dbReference>
<dbReference type="InterPro" id="IPR000073">
    <property type="entry name" value="AB_hydrolase_1"/>
</dbReference>
<evidence type="ECO:0000313" key="4">
    <source>
        <dbReference type="Proteomes" id="UP000618943"/>
    </source>
</evidence>
<feature type="domain" description="AB hydrolase-1" evidence="2">
    <location>
        <begin position="46"/>
        <end position="266"/>
    </location>
</feature>
<dbReference type="RefSeq" id="WP_200749824.1">
    <property type="nucleotide sequence ID" value="NZ_JAEOAH010000028.1"/>
</dbReference>
<gene>
    <name evidence="3" type="ORF">JFL43_16085</name>
</gene>
<dbReference type="InterPro" id="IPR050266">
    <property type="entry name" value="AB_hydrolase_sf"/>
</dbReference>
<name>A0ABS1HAA2_9BACL</name>
<dbReference type="InterPro" id="IPR029058">
    <property type="entry name" value="AB_hydrolase_fold"/>
</dbReference>
<evidence type="ECO:0000259" key="2">
    <source>
        <dbReference type="Pfam" id="PF00561"/>
    </source>
</evidence>